<protein>
    <submittedName>
        <fullName evidence="4">Class F sortase</fullName>
    </submittedName>
</protein>
<dbReference type="Gene3D" id="2.40.260.10">
    <property type="entry name" value="Sortase"/>
    <property type="match status" value="1"/>
</dbReference>
<dbReference type="Proteomes" id="UP001431429">
    <property type="component" value="Unassembled WGS sequence"/>
</dbReference>
<accession>A0ABT0UV30</accession>
<organism evidence="4 5">
    <name type="scientific">Streptomyces albipurpureus</name>
    <dbReference type="NCBI Taxonomy" id="2897419"/>
    <lineage>
        <taxon>Bacteria</taxon>
        <taxon>Bacillati</taxon>
        <taxon>Actinomycetota</taxon>
        <taxon>Actinomycetes</taxon>
        <taxon>Kitasatosporales</taxon>
        <taxon>Streptomycetaceae</taxon>
        <taxon>Streptomyces</taxon>
    </lineage>
</organism>
<keyword evidence="5" id="KW-1185">Reference proteome</keyword>
<dbReference type="InterPro" id="IPR005754">
    <property type="entry name" value="Sortase"/>
</dbReference>
<dbReference type="InterPro" id="IPR023365">
    <property type="entry name" value="Sortase_dom-sf"/>
</dbReference>
<dbReference type="EMBL" id="JAMQAW010000036">
    <property type="protein sequence ID" value="MCM2392252.1"/>
    <property type="molecule type" value="Genomic_DNA"/>
</dbReference>
<evidence type="ECO:0000256" key="1">
    <source>
        <dbReference type="ARBA" id="ARBA00022801"/>
    </source>
</evidence>
<dbReference type="InterPro" id="IPR042001">
    <property type="entry name" value="Sortase_F"/>
</dbReference>
<evidence type="ECO:0000256" key="2">
    <source>
        <dbReference type="SAM" id="MobiDB-lite"/>
    </source>
</evidence>
<feature type="signal peptide" evidence="3">
    <location>
        <begin position="1"/>
        <end position="24"/>
    </location>
</feature>
<keyword evidence="3" id="KW-0732">Signal</keyword>
<evidence type="ECO:0000313" key="4">
    <source>
        <dbReference type="EMBL" id="MCM2392252.1"/>
    </source>
</evidence>
<evidence type="ECO:0000313" key="5">
    <source>
        <dbReference type="Proteomes" id="UP001431429"/>
    </source>
</evidence>
<feature type="chain" id="PRO_5046780797" evidence="3">
    <location>
        <begin position="25"/>
        <end position="206"/>
    </location>
</feature>
<gene>
    <name evidence="4" type="ORF">NBG84_28890</name>
</gene>
<name>A0ABT0UV30_9ACTN</name>
<keyword evidence="1" id="KW-0378">Hydrolase</keyword>
<dbReference type="PROSITE" id="PS51257">
    <property type="entry name" value="PROKAR_LIPOPROTEIN"/>
    <property type="match status" value="1"/>
</dbReference>
<evidence type="ECO:0000256" key="3">
    <source>
        <dbReference type="SAM" id="SignalP"/>
    </source>
</evidence>
<dbReference type="NCBIfam" id="NF033748">
    <property type="entry name" value="class_F_sortase"/>
    <property type="match status" value="1"/>
</dbReference>
<dbReference type="SUPFAM" id="SSF63817">
    <property type="entry name" value="Sortase"/>
    <property type="match status" value="1"/>
</dbReference>
<sequence length="206" mass="21317">MIAAPLRRPAATPALTALICLTLAAVTGCSEQSAPAPKAASTALSPNPAQPTAPPTERKAAEPVHMKIASIGVDSTLMGLGLNQDGTVEVPPSDQGMTAGWYKGASIPGEPGASVIIGHNETKSGKGVFYDLKKLRKGAEISVRNATGTTATFTVTRMEAVKKKAFPTQKVYGPTNSRELRLVTCDGAYDAAGHTVDNLIVYATLS</sequence>
<comment type="caution">
    <text evidence="4">The sequence shown here is derived from an EMBL/GenBank/DDBJ whole genome shotgun (WGS) entry which is preliminary data.</text>
</comment>
<dbReference type="Pfam" id="PF04203">
    <property type="entry name" value="Sortase"/>
    <property type="match status" value="1"/>
</dbReference>
<feature type="region of interest" description="Disordered" evidence="2">
    <location>
        <begin position="36"/>
        <end position="62"/>
    </location>
</feature>
<dbReference type="RefSeq" id="WP_250922556.1">
    <property type="nucleotide sequence ID" value="NZ_JAMQAW010000036.1"/>
</dbReference>
<reference evidence="4" key="1">
    <citation type="submission" date="2022-06" db="EMBL/GenBank/DDBJ databases">
        <title>Genome public.</title>
        <authorList>
            <person name="Sun Q."/>
        </authorList>
    </citation>
    <scope>NUCLEOTIDE SEQUENCE</scope>
    <source>
        <strain evidence="4">CWNU-1</strain>
    </source>
</reference>
<dbReference type="CDD" id="cd05829">
    <property type="entry name" value="Sortase_F"/>
    <property type="match status" value="1"/>
</dbReference>
<proteinExistence type="predicted"/>